<dbReference type="Proteomes" id="UP000008237">
    <property type="component" value="Unassembled WGS sequence"/>
</dbReference>
<accession>E2BBI6</accession>
<evidence type="ECO:0000313" key="1">
    <source>
        <dbReference type="EMBL" id="EFN86944.1"/>
    </source>
</evidence>
<dbReference type="OMA" id="ASRITXH"/>
<evidence type="ECO:0000313" key="2">
    <source>
        <dbReference type="Proteomes" id="UP000008237"/>
    </source>
</evidence>
<sequence>DDEDIIEQFNRRERRFKERIDYFEELDELEFKMRFRLSKESVLMVLENIREELVFFTNKNKPVLPMQQLLLTLRMYATESFLVTMGDFCEVSTT</sequence>
<feature type="non-terminal residue" evidence="1">
    <location>
        <position position="94"/>
    </location>
</feature>
<reference evidence="1 2" key="1">
    <citation type="journal article" date="2010" name="Science">
        <title>Genomic comparison of the ants Camponotus floridanus and Harpegnathos saltator.</title>
        <authorList>
            <person name="Bonasio R."/>
            <person name="Zhang G."/>
            <person name="Ye C."/>
            <person name="Mutti N.S."/>
            <person name="Fang X."/>
            <person name="Qin N."/>
            <person name="Donahue G."/>
            <person name="Yang P."/>
            <person name="Li Q."/>
            <person name="Li C."/>
            <person name="Zhang P."/>
            <person name="Huang Z."/>
            <person name="Berger S.L."/>
            <person name="Reinberg D."/>
            <person name="Wang J."/>
            <person name="Liebig J."/>
        </authorList>
    </citation>
    <scope>NUCLEOTIDE SEQUENCE [LARGE SCALE GENOMIC DNA]</scope>
    <source>
        <strain evidence="1 2">R22 G/1</strain>
    </source>
</reference>
<protein>
    <recommendedName>
        <fullName evidence="3">Nuclease HARBI1</fullName>
    </recommendedName>
</protein>
<keyword evidence="2" id="KW-1185">Reference proteome</keyword>
<gene>
    <name evidence="1" type="ORF">EAI_00154</name>
</gene>
<dbReference type="EMBL" id="GL447094">
    <property type="protein sequence ID" value="EFN86944.1"/>
    <property type="molecule type" value="Genomic_DNA"/>
</dbReference>
<evidence type="ECO:0008006" key="3">
    <source>
        <dbReference type="Google" id="ProtNLM"/>
    </source>
</evidence>
<dbReference type="InParanoid" id="E2BBI6"/>
<feature type="non-terminal residue" evidence="1">
    <location>
        <position position="1"/>
    </location>
</feature>
<proteinExistence type="predicted"/>
<name>E2BBI6_HARSA</name>
<organism evidence="2">
    <name type="scientific">Harpegnathos saltator</name>
    <name type="common">Jerdon's jumping ant</name>
    <dbReference type="NCBI Taxonomy" id="610380"/>
    <lineage>
        <taxon>Eukaryota</taxon>
        <taxon>Metazoa</taxon>
        <taxon>Ecdysozoa</taxon>
        <taxon>Arthropoda</taxon>
        <taxon>Hexapoda</taxon>
        <taxon>Insecta</taxon>
        <taxon>Pterygota</taxon>
        <taxon>Neoptera</taxon>
        <taxon>Endopterygota</taxon>
        <taxon>Hymenoptera</taxon>
        <taxon>Apocrita</taxon>
        <taxon>Aculeata</taxon>
        <taxon>Formicoidea</taxon>
        <taxon>Formicidae</taxon>
        <taxon>Ponerinae</taxon>
        <taxon>Ponerini</taxon>
        <taxon>Harpegnathos</taxon>
    </lineage>
</organism>
<dbReference type="AlphaFoldDB" id="E2BBI6"/>